<accession>A0ABQ5MR69</accession>
<evidence type="ECO:0000256" key="1">
    <source>
        <dbReference type="SAM" id="MobiDB-lite"/>
    </source>
</evidence>
<feature type="region of interest" description="Disordered" evidence="1">
    <location>
        <begin position="79"/>
        <end position="114"/>
    </location>
</feature>
<name>A0ABQ5MR69_9MICC</name>
<reference evidence="2 3" key="1">
    <citation type="journal article" date="2023" name="Int. J. Syst. Evol. Microbiol.">
        <title>Arthrobacter mangrovi sp. nov., an actinobacterium isolated from the rhizosphere of a mangrove.</title>
        <authorList>
            <person name="Hamada M."/>
            <person name="Saitou S."/>
            <person name="Enomoto N."/>
            <person name="Nanri K."/>
            <person name="Hidaka K."/>
            <person name="Miura T."/>
            <person name="Tamura T."/>
        </authorList>
    </citation>
    <scope>NUCLEOTIDE SEQUENCE [LARGE SCALE GENOMIC DNA]</scope>
    <source>
        <strain evidence="2 3">NBRC 112813</strain>
    </source>
</reference>
<dbReference type="EMBL" id="BRVS01000004">
    <property type="protein sequence ID" value="GLB66485.1"/>
    <property type="molecule type" value="Genomic_DNA"/>
</dbReference>
<evidence type="ECO:0000313" key="3">
    <source>
        <dbReference type="Proteomes" id="UP001209654"/>
    </source>
</evidence>
<gene>
    <name evidence="2" type="ORF">AHIS1636_09240</name>
</gene>
<organism evidence="2 3">
    <name type="scientific">Arthrobacter mangrovi</name>
    <dbReference type="NCBI Taxonomy" id="2966350"/>
    <lineage>
        <taxon>Bacteria</taxon>
        <taxon>Bacillati</taxon>
        <taxon>Actinomycetota</taxon>
        <taxon>Actinomycetes</taxon>
        <taxon>Micrococcales</taxon>
        <taxon>Micrococcaceae</taxon>
        <taxon>Arthrobacter</taxon>
    </lineage>
</organism>
<comment type="caution">
    <text evidence="2">The sequence shown here is derived from an EMBL/GenBank/DDBJ whole genome shotgun (WGS) entry which is preliminary data.</text>
</comment>
<protein>
    <submittedName>
        <fullName evidence="2">Uncharacterized protein</fullName>
    </submittedName>
</protein>
<evidence type="ECO:0000313" key="2">
    <source>
        <dbReference type="EMBL" id="GLB66485.1"/>
    </source>
</evidence>
<feature type="compositionally biased region" description="Basic and acidic residues" evidence="1">
    <location>
        <begin position="92"/>
        <end position="114"/>
    </location>
</feature>
<proteinExistence type="predicted"/>
<sequence length="114" mass="12435">MHVGSDPHEPQQQAMLRSAVQAARISVGDLWLHYFSIGGTVGEYEVEAYLQGLLSLPVLQRDLLAMAANELIKAMPRPHAPYSDELANSAKDSQDPAGKDECLGPVRLDPKDPE</sequence>
<dbReference type="Proteomes" id="UP001209654">
    <property type="component" value="Unassembled WGS sequence"/>
</dbReference>
<keyword evidence="3" id="KW-1185">Reference proteome</keyword>